<comment type="caution">
    <text evidence="1">The sequence shown here is derived from an EMBL/GenBank/DDBJ whole genome shotgun (WGS) entry which is preliminary data.</text>
</comment>
<dbReference type="RefSeq" id="WP_184165325.1">
    <property type="nucleotide sequence ID" value="NZ_JACHLC010000004.1"/>
</dbReference>
<accession>A0A841N507</accession>
<dbReference type="GO" id="GO:0030178">
    <property type="term" value="P:negative regulation of Wnt signaling pathway"/>
    <property type="evidence" value="ECO:0007669"/>
    <property type="project" value="InterPro"/>
</dbReference>
<dbReference type="PANTHER" id="PTHR31021:SF1">
    <property type="entry name" value="CHROMOSOME UNDETERMINED SCAFFOLD_56, WHOLE GENOME SHOTGUN SEQUENCE"/>
    <property type="match status" value="1"/>
</dbReference>
<evidence type="ECO:0008006" key="3">
    <source>
        <dbReference type="Google" id="ProtNLM"/>
    </source>
</evidence>
<organism evidence="1 2">
    <name type="scientific">Chryseobacterium shigense</name>
    <dbReference type="NCBI Taxonomy" id="297244"/>
    <lineage>
        <taxon>Bacteria</taxon>
        <taxon>Pseudomonadati</taxon>
        <taxon>Bacteroidota</taxon>
        <taxon>Flavobacteriia</taxon>
        <taxon>Flavobacteriales</taxon>
        <taxon>Weeksellaceae</taxon>
        <taxon>Chryseobacterium group</taxon>
        <taxon>Chryseobacterium</taxon>
    </lineage>
</organism>
<evidence type="ECO:0000313" key="2">
    <source>
        <dbReference type="Proteomes" id="UP000589738"/>
    </source>
</evidence>
<dbReference type="EMBL" id="JACHLC010000004">
    <property type="protein sequence ID" value="MBB6371964.1"/>
    <property type="molecule type" value="Genomic_DNA"/>
</dbReference>
<dbReference type="PANTHER" id="PTHR31021">
    <property type="entry name" value="ADENOMATOSIS POLYPOSIS COLI DOWN-REGULATED 1"/>
    <property type="match status" value="1"/>
</dbReference>
<dbReference type="GO" id="GO:0017147">
    <property type="term" value="F:Wnt-protein binding"/>
    <property type="evidence" value="ECO:0007669"/>
    <property type="project" value="InterPro"/>
</dbReference>
<evidence type="ECO:0000313" key="1">
    <source>
        <dbReference type="EMBL" id="MBB6371964.1"/>
    </source>
</evidence>
<reference evidence="1 2" key="1">
    <citation type="submission" date="2020-08" db="EMBL/GenBank/DDBJ databases">
        <title>Functional genomics of gut bacteria from endangered species of beetles.</title>
        <authorList>
            <person name="Carlos-Shanley C."/>
        </authorList>
    </citation>
    <scope>NUCLEOTIDE SEQUENCE [LARGE SCALE GENOMIC DNA]</scope>
    <source>
        <strain evidence="1 2">S00136</strain>
    </source>
</reference>
<keyword evidence="2" id="KW-1185">Reference proteome</keyword>
<sequence>MLEQVKQNSLGNWESIAVEIRPSSLKNENGTLKPFYLKRSFAFLPEDRFELEIINYADSFGEIPLAKMFIKGHTEWKGAHPIAKDAQKVDFTADEAYEVTPLHQGFADLLNNLAKDDFENWEVNKPQNILKKKFLPFGLAEGQVFKEYDLIYIFNDMMFWGARNIDGRGFDTEENRPTNLQIPMIRK</sequence>
<name>A0A841N507_9FLAO</name>
<proteinExistence type="predicted"/>
<dbReference type="Proteomes" id="UP000589738">
    <property type="component" value="Unassembled WGS sequence"/>
</dbReference>
<gene>
    <name evidence="1" type="ORF">HNP36_003053</name>
</gene>
<dbReference type="InterPro" id="IPR042425">
    <property type="entry name" value="APCDD1"/>
</dbReference>
<dbReference type="GO" id="GO:0005886">
    <property type="term" value="C:plasma membrane"/>
    <property type="evidence" value="ECO:0007669"/>
    <property type="project" value="InterPro"/>
</dbReference>
<dbReference type="AlphaFoldDB" id="A0A841N507"/>
<protein>
    <recommendedName>
        <fullName evidence="3">APCDD1 domain-containing protein</fullName>
    </recommendedName>
</protein>